<dbReference type="Pfam" id="PF00296">
    <property type="entry name" value="Bac_luciferase"/>
    <property type="match status" value="1"/>
</dbReference>
<dbReference type="SUPFAM" id="SSF56176">
    <property type="entry name" value="FAD-binding/transporter-associated domain-like"/>
    <property type="match status" value="1"/>
</dbReference>
<comment type="cofactor">
    <cofactor evidence="1">
        <name>FAD</name>
        <dbReference type="ChEBI" id="CHEBI:57692"/>
    </cofactor>
</comment>
<dbReference type="GO" id="GO:0016705">
    <property type="term" value="F:oxidoreductase activity, acting on paired donors, with incorporation or reduction of molecular oxygen"/>
    <property type="evidence" value="ECO:0007669"/>
    <property type="project" value="InterPro"/>
</dbReference>
<dbReference type="Gene3D" id="3.30.43.10">
    <property type="entry name" value="Uridine Diphospho-n-acetylenolpyruvylglucosamine Reductase, domain 2"/>
    <property type="match status" value="1"/>
</dbReference>
<dbReference type="EMBL" id="SDWT01000001">
    <property type="protein sequence ID" value="RYB94274.1"/>
    <property type="molecule type" value="Genomic_DNA"/>
</dbReference>
<sequence>MPDYGHPLRFGSFLTPTAASPQRPVELTVLSEELGYDLATFQDHPYQPSFLDTWTLMSYAAARTDRIHLSGNVLNLPLRQPAVLAKSVASLDLLTGGRVALGLGAGGFWDAIEAYGGGRLTPGESVDALGEAIEVIRGIWATDDRSVLAVAGRHHHVRGAKRGPAPAHQVPIWLGALKPRMQRLIGRSADGWLPSLPYLQDGDLQRGMQVIDEAARGAGRDPAEITRLLNVGADADADDLVRFATEDGVSTFIVMGDDEGGLRHFAGLFTEVRERVAAARDASGTRERSHVRGPAALARRHPGIAYDDLPEALAGKAVEPGDRAYSRYRSGYLRGGAPGLVLRAGSVGDVQAAVAVAREHREVPLGILSAGHGISGRSLNRGGLVIDVSALNTVEVLDPLAGTVRVGPGATWTEVARALAPHGLAISSGDYGGVGVGGLATAGGVGWFARKHGLTIDHLTAVEVVLADGRVVRASADEEPDLFWGMRGAGPNFGIATSFELTAAKVGAIAFAQLAFDASDTAAFLEAWGAAIEAADRSVTGQVILGQRQGGQRIAQAMLVVDSDDPETVVERLQPIAEVAPLVQQNVALATYDQVMGLFSSDGPQRGQGEPHTHSGLADHLTPELSAEVAALLDAGTSYFFSIRAVGGAVSDVPSAATAYAGRSASFSLSGFGASDRFDEAWERMVPHLSGSYLSFETGIGPQWVERAFPPAHLARLRELKRRFDPTGLFRDNFFIEPGAVETTAAGPAA</sequence>
<evidence type="ECO:0000313" key="7">
    <source>
        <dbReference type="EMBL" id="RYB94274.1"/>
    </source>
</evidence>
<dbReference type="OrthoDB" id="3682986at2"/>
<protein>
    <submittedName>
        <fullName evidence="7">LLM class flavin-dependent oxidoreductase</fullName>
    </submittedName>
</protein>
<dbReference type="InterPro" id="IPR016166">
    <property type="entry name" value="FAD-bd_PCMH"/>
</dbReference>
<organism evidence="7 8">
    <name type="scientific">Nocardioides oleivorans</name>
    <dbReference type="NCBI Taxonomy" id="273676"/>
    <lineage>
        <taxon>Bacteria</taxon>
        <taxon>Bacillati</taxon>
        <taxon>Actinomycetota</taxon>
        <taxon>Actinomycetes</taxon>
        <taxon>Propionibacteriales</taxon>
        <taxon>Nocardioidaceae</taxon>
        <taxon>Nocardioides</taxon>
    </lineage>
</organism>
<evidence type="ECO:0000256" key="4">
    <source>
        <dbReference type="ARBA" id="ARBA00022827"/>
    </source>
</evidence>
<dbReference type="InterPro" id="IPR036318">
    <property type="entry name" value="FAD-bd_PCMH-like_sf"/>
</dbReference>
<feature type="domain" description="FAD-binding PCMH-type" evidence="6">
    <location>
        <begin position="333"/>
        <end position="506"/>
    </location>
</feature>
<dbReference type="InterPro" id="IPR006094">
    <property type="entry name" value="Oxid_FAD_bind_N"/>
</dbReference>
<dbReference type="Pfam" id="PF01565">
    <property type="entry name" value="FAD_binding_4"/>
    <property type="match status" value="1"/>
</dbReference>
<dbReference type="Pfam" id="PF08031">
    <property type="entry name" value="BBE"/>
    <property type="match status" value="1"/>
</dbReference>
<comment type="caution">
    <text evidence="7">The sequence shown here is derived from an EMBL/GenBank/DDBJ whole genome shotgun (WGS) entry which is preliminary data.</text>
</comment>
<dbReference type="Gene3D" id="3.40.462.20">
    <property type="match status" value="1"/>
</dbReference>
<evidence type="ECO:0000256" key="1">
    <source>
        <dbReference type="ARBA" id="ARBA00001974"/>
    </source>
</evidence>
<evidence type="ECO:0000256" key="3">
    <source>
        <dbReference type="ARBA" id="ARBA00022630"/>
    </source>
</evidence>
<evidence type="ECO:0000259" key="6">
    <source>
        <dbReference type="PROSITE" id="PS51387"/>
    </source>
</evidence>
<dbReference type="Gene3D" id="3.20.20.30">
    <property type="entry name" value="Luciferase-like domain"/>
    <property type="match status" value="1"/>
</dbReference>
<evidence type="ECO:0000256" key="5">
    <source>
        <dbReference type="ARBA" id="ARBA00023002"/>
    </source>
</evidence>
<dbReference type="Gene3D" id="3.30.465.10">
    <property type="match status" value="1"/>
</dbReference>
<accession>A0A4Q2S1Q2</accession>
<proteinExistence type="inferred from homology"/>
<dbReference type="AlphaFoldDB" id="A0A4Q2S1Q2"/>
<dbReference type="InterPro" id="IPR012951">
    <property type="entry name" value="BBE"/>
</dbReference>
<dbReference type="CDD" id="cd01097">
    <property type="entry name" value="Tetrahydromethanopterin_reductase"/>
    <property type="match status" value="1"/>
</dbReference>
<name>A0A4Q2S1Q2_9ACTN</name>
<dbReference type="InterPro" id="IPR016169">
    <property type="entry name" value="FAD-bd_PCMH_sub2"/>
</dbReference>
<gene>
    <name evidence="7" type="ORF">EUA93_07900</name>
</gene>
<dbReference type="Proteomes" id="UP000294071">
    <property type="component" value="Unassembled WGS sequence"/>
</dbReference>
<keyword evidence="3" id="KW-0285">Flavoprotein</keyword>
<evidence type="ECO:0000256" key="2">
    <source>
        <dbReference type="ARBA" id="ARBA00005466"/>
    </source>
</evidence>
<dbReference type="GO" id="GO:0071949">
    <property type="term" value="F:FAD binding"/>
    <property type="evidence" value="ECO:0007669"/>
    <property type="project" value="InterPro"/>
</dbReference>
<dbReference type="RefSeq" id="WP_129399627.1">
    <property type="nucleotide sequence ID" value="NZ_SDWT01000001.1"/>
</dbReference>
<dbReference type="PANTHER" id="PTHR42973:SF39">
    <property type="entry name" value="FAD-BINDING PCMH-TYPE DOMAIN-CONTAINING PROTEIN"/>
    <property type="match status" value="1"/>
</dbReference>
<reference evidence="7 8" key="1">
    <citation type="submission" date="2019-01" db="EMBL/GenBank/DDBJ databases">
        <title>Novel species of Nocardioides.</title>
        <authorList>
            <person name="Liu Q."/>
            <person name="Xin Y.-H."/>
        </authorList>
    </citation>
    <scope>NUCLEOTIDE SEQUENCE [LARGE SCALE GENOMIC DNA]</scope>
    <source>
        <strain evidence="7 8">CGMCC 4.6882</strain>
    </source>
</reference>
<dbReference type="InterPro" id="IPR036661">
    <property type="entry name" value="Luciferase-like_sf"/>
</dbReference>
<dbReference type="PANTHER" id="PTHR42973">
    <property type="entry name" value="BINDING OXIDOREDUCTASE, PUTATIVE (AFU_ORTHOLOGUE AFUA_1G17690)-RELATED"/>
    <property type="match status" value="1"/>
</dbReference>
<dbReference type="InterPro" id="IPR016167">
    <property type="entry name" value="FAD-bd_PCMH_sub1"/>
</dbReference>
<dbReference type="InterPro" id="IPR050416">
    <property type="entry name" value="FAD-linked_Oxidoreductase"/>
</dbReference>
<evidence type="ECO:0000313" key="8">
    <source>
        <dbReference type="Proteomes" id="UP000294071"/>
    </source>
</evidence>
<keyword evidence="4" id="KW-0274">FAD</keyword>
<keyword evidence="8" id="KW-1185">Reference proteome</keyword>
<comment type="similarity">
    <text evidence="2">Belongs to the oxygen-dependent FAD-linked oxidoreductase family.</text>
</comment>
<dbReference type="InterPro" id="IPR011251">
    <property type="entry name" value="Luciferase-like_dom"/>
</dbReference>
<dbReference type="SUPFAM" id="SSF51679">
    <property type="entry name" value="Bacterial luciferase-like"/>
    <property type="match status" value="1"/>
</dbReference>
<keyword evidence="5" id="KW-0560">Oxidoreductase</keyword>
<dbReference type="PROSITE" id="PS51387">
    <property type="entry name" value="FAD_PCMH"/>
    <property type="match status" value="1"/>
</dbReference>